<dbReference type="AlphaFoldDB" id="A0A0A8Y469"/>
<dbReference type="EMBL" id="GBRH01277725">
    <property type="protein sequence ID" value="JAD20170.1"/>
    <property type="molecule type" value="Transcribed_RNA"/>
</dbReference>
<name>A0A0A8Y469_ARUDO</name>
<accession>A0A0A8Y469</accession>
<protein>
    <submittedName>
        <fullName evidence="1">Uncharacterized protein</fullName>
    </submittedName>
</protein>
<organism evidence="1">
    <name type="scientific">Arundo donax</name>
    <name type="common">Giant reed</name>
    <name type="synonym">Donax arundinaceus</name>
    <dbReference type="NCBI Taxonomy" id="35708"/>
    <lineage>
        <taxon>Eukaryota</taxon>
        <taxon>Viridiplantae</taxon>
        <taxon>Streptophyta</taxon>
        <taxon>Embryophyta</taxon>
        <taxon>Tracheophyta</taxon>
        <taxon>Spermatophyta</taxon>
        <taxon>Magnoliopsida</taxon>
        <taxon>Liliopsida</taxon>
        <taxon>Poales</taxon>
        <taxon>Poaceae</taxon>
        <taxon>PACMAD clade</taxon>
        <taxon>Arundinoideae</taxon>
        <taxon>Arundineae</taxon>
        <taxon>Arundo</taxon>
    </lineage>
</organism>
<reference evidence="1" key="1">
    <citation type="submission" date="2014-09" db="EMBL/GenBank/DDBJ databases">
        <authorList>
            <person name="Magalhaes I.L.F."/>
            <person name="Oliveira U."/>
            <person name="Santos F.R."/>
            <person name="Vidigal T.H.D.A."/>
            <person name="Brescovit A.D."/>
            <person name="Santos A.J."/>
        </authorList>
    </citation>
    <scope>NUCLEOTIDE SEQUENCE</scope>
    <source>
        <tissue evidence="1">Shoot tissue taken approximately 20 cm above the soil surface</tissue>
    </source>
</reference>
<evidence type="ECO:0000313" key="1">
    <source>
        <dbReference type="EMBL" id="JAD20170.1"/>
    </source>
</evidence>
<sequence>MCLHRMECGIKWQMCGRL</sequence>
<reference evidence="1" key="2">
    <citation type="journal article" date="2015" name="Data Brief">
        <title>Shoot transcriptome of the giant reed, Arundo donax.</title>
        <authorList>
            <person name="Barrero R.A."/>
            <person name="Guerrero F.D."/>
            <person name="Moolhuijzen P."/>
            <person name="Goolsby J.A."/>
            <person name="Tidwell J."/>
            <person name="Bellgard S.E."/>
            <person name="Bellgard M.I."/>
        </authorList>
    </citation>
    <scope>NUCLEOTIDE SEQUENCE</scope>
    <source>
        <tissue evidence="1">Shoot tissue taken approximately 20 cm above the soil surface</tissue>
    </source>
</reference>
<proteinExistence type="predicted"/>